<dbReference type="eggNOG" id="COG2353">
    <property type="taxonomic scope" value="Bacteria"/>
</dbReference>
<dbReference type="RefSeq" id="WP_013764858.1">
    <property type="nucleotide sequence ID" value="NC_015510.1"/>
</dbReference>
<name>F4KWF9_HALH1</name>
<proteinExistence type="predicted"/>
<keyword evidence="1" id="KW-0732">Signal</keyword>
<dbReference type="AlphaFoldDB" id="F4KWF9"/>
<dbReference type="Proteomes" id="UP000008461">
    <property type="component" value="Chromosome"/>
</dbReference>
<accession>F4KWF9</accession>
<evidence type="ECO:0000313" key="4">
    <source>
        <dbReference type="Proteomes" id="UP000008461"/>
    </source>
</evidence>
<feature type="chain" id="PRO_5003312216" evidence="1">
    <location>
        <begin position="23"/>
        <end position="191"/>
    </location>
</feature>
<sequence>MNATRFFFLLMLLASITYTTNAQSKYFTRSGTVIFDAEGKLDDVEEIKAKNTVATCVLDAATGQMEWAVTMNKFVFASSLMQKHFNENYVESEKYPKATFKGKINDIGKVNFSKDGTYPVIVNGTMNLHGVTKEISAKGVITVEKGKVLASSSIEIGLKDYKIDIPTVVFVKIAETAKVSISAALEILNGK</sequence>
<dbReference type="OrthoDB" id="116832at2"/>
<dbReference type="Pfam" id="PF04264">
    <property type="entry name" value="YceI"/>
    <property type="match status" value="1"/>
</dbReference>
<dbReference type="KEGG" id="hhy:Halhy_2435"/>
<dbReference type="HOGENOM" id="CLU_122737_0_0_10"/>
<reference key="2">
    <citation type="submission" date="2011-04" db="EMBL/GenBank/DDBJ databases">
        <title>Complete sequence of chromosome of Haliscomenobacter hydrossis DSM 1100.</title>
        <authorList>
            <consortium name="US DOE Joint Genome Institute (JGI-PGF)"/>
            <person name="Lucas S."/>
            <person name="Han J."/>
            <person name="Lapidus A."/>
            <person name="Bruce D."/>
            <person name="Goodwin L."/>
            <person name="Pitluck S."/>
            <person name="Peters L."/>
            <person name="Kyrpides N."/>
            <person name="Mavromatis K."/>
            <person name="Ivanova N."/>
            <person name="Ovchinnikova G."/>
            <person name="Pagani I."/>
            <person name="Daligault H."/>
            <person name="Detter J.C."/>
            <person name="Han C."/>
            <person name="Land M."/>
            <person name="Hauser L."/>
            <person name="Markowitz V."/>
            <person name="Cheng J.-F."/>
            <person name="Hugenholtz P."/>
            <person name="Woyke T."/>
            <person name="Wu D."/>
            <person name="Verbarg S."/>
            <person name="Frueling A."/>
            <person name="Brambilla E."/>
            <person name="Klenk H.-P."/>
            <person name="Eisen J.A."/>
        </authorList>
    </citation>
    <scope>NUCLEOTIDE SEQUENCE</scope>
    <source>
        <strain>DSM 1100</strain>
    </source>
</reference>
<dbReference type="STRING" id="760192.Halhy_2435"/>
<feature type="domain" description="Lipid/polyisoprenoid-binding YceI-like" evidence="2">
    <location>
        <begin position="57"/>
        <end position="183"/>
    </location>
</feature>
<organism evidence="3 4">
    <name type="scientific">Haliscomenobacter hydrossis (strain ATCC 27775 / DSM 1100 / LMG 10767 / O)</name>
    <dbReference type="NCBI Taxonomy" id="760192"/>
    <lineage>
        <taxon>Bacteria</taxon>
        <taxon>Pseudomonadati</taxon>
        <taxon>Bacteroidota</taxon>
        <taxon>Saprospiria</taxon>
        <taxon>Saprospirales</taxon>
        <taxon>Haliscomenobacteraceae</taxon>
        <taxon>Haliscomenobacter</taxon>
    </lineage>
</organism>
<reference evidence="3 4" key="1">
    <citation type="journal article" date="2011" name="Stand. Genomic Sci.">
        <title>Complete genome sequence of Haliscomenobacter hydrossis type strain (O).</title>
        <authorList>
            <consortium name="US DOE Joint Genome Institute (JGI-PGF)"/>
            <person name="Daligault H."/>
            <person name="Lapidus A."/>
            <person name="Zeytun A."/>
            <person name="Nolan M."/>
            <person name="Lucas S."/>
            <person name="Del Rio T.G."/>
            <person name="Tice H."/>
            <person name="Cheng J.F."/>
            <person name="Tapia R."/>
            <person name="Han C."/>
            <person name="Goodwin L."/>
            <person name="Pitluck S."/>
            <person name="Liolios K."/>
            <person name="Pagani I."/>
            <person name="Ivanova N."/>
            <person name="Huntemann M."/>
            <person name="Mavromatis K."/>
            <person name="Mikhailova N."/>
            <person name="Pati A."/>
            <person name="Chen A."/>
            <person name="Palaniappan K."/>
            <person name="Land M."/>
            <person name="Hauser L."/>
            <person name="Brambilla E.M."/>
            <person name="Rohde M."/>
            <person name="Verbarg S."/>
            <person name="Goker M."/>
            <person name="Bristow J."/>
            <person name="Eisen J.A."/>
            <person name="Markowitz V."/>
            <person name="Hugenholtz P."/>
            <person name="Kyrpides N.C."/>
            <person name="Klenk H.P."/>
            <person name="Woyke T."/>
        </authorList>
    </citation>
    <scope>NUCLEOTIDE SEQUENCE [LARGE SCALE GENOMIC DNA]</scope>
    <source>
        <strain evidence="4">ATCC 27775 / DSM 1100 / LMG 10767 / O</strain>
    </source>
</reference>
<protein>
    <submittedName>
        <fullName evidence="3">YceI family protein</fullName>
    </submittedName>
</protein>
<evidence type="ECO:0000256" key="1">
    <source>
        <dbReference type="SAM" id="SignalP"/>
    </source>
</evidence>
<dbReference type="SUPFAM" id="SSF101874">
    <property type="entry name" value="YceI-like"/>
    <property type="match status" value="1"/>
</dbReference>
<dbReference type="EMBL" id="CP002691">
    <property type="protein sequence ID" value="AEE50309.1"/>
    <property type="molecule type" value="Genomic_DNA"/>
</dbReference>
<keyword evidence="4" id="KW-1185">Reference proteome</keyword>
<evidence type="ECO:0000259" key="2">
    <source>
        <dbReference type="Pfam" id="PF04264"/>
    </source>
</evidence>
<dbReference type="InterPro" id="IPR036761">
    <property type="entry name" value="TTHA0802/YceI-like_sf"/>
</dbReference>
<feature type="signal peptide" evidence="1">
    <location>
        <begin position="1"/>
        <end position="22"/>
    </location>
</feature>
<evidence type="ECO:0000313" key="3">
    <source>
        <dbReference type="EMBL" id="AEE50309.1"/>
    </source>
</evidence>
<dbReference type="InterPro" id="IPR007372">
    <property type="entry name" value="Lipid/polyisoprenoid-bd_YceI"/>
</dbReference>
<dbReference type="Gene3D" id="2.40.128.110">
    <property type="entry name" value="Lipid/polyisoprenoid-binding, YceI-like"/>
    <property type="match status" value="1"/>
</dbReference>
<gene>
    <name evidence="3" type="ordered locus">Halhy_2435</name>
</gene>